<comment type="caution">
    <text evidence="2">The sequence shown here is derived from an EMBL/GenBank/DDBJ whole genome shotgun (WGS) entry which is preliminary data.</text>
</comment>
<dbReference type="CDD" id="cd14447">
    <property type="entry name" value="SPX"/>
    <property type="match status" value="1"/>
</dbReference>
<dbReference type="Pfam" id="PF03105">
    <property type="entry name" value="SPX"/>
    <property type="match status" value="1"/>
</dbReference>
<evidence type="ECO:0000313" key="3">
    <source>
        <dbReference type="Proteomes" id="UP000789405"/>
    </source>
</evidence>
<dbReference type="Proteomes" id="UP000789405">
    <property type="component" value="Unassembled WGS sequence"/>
</dbReference>
<keyword evidence="3" id="KW-1185">Reference proteome</keyword>
<feature type="non-terminal residue" evidence="2">
    <location>
        <position position="1"/>
    </location>
</feature>
<dbReference type="InterPro" id="IPR031142">
    <property type="entry name" value="SPX_prot"/>
</dbReference>
<dbReference type="EMBL" id="CAJVPY010045757">
    <property type="protein sequence ID" value="CAG8809981.1"/>
    <property type="molecule type" value="Genomic_DNA"/>
</dbReference>
<dbReference type="InterPro" id="IPR004331">
    <property type="entry name" value="SPX_dom"/>
</dbReference>
<reference evidence="2" key="1">
    <citation type="submission" date="2021-06" db="EMBL/GenBank/DDBJ databases">
        <authorList>
            <person name="Kallberg Y."/>
            <person name="Tangrot J."/>
            <person name="Rosling A."/>
        </authorList>
    </citation>
    <scope>NUCLEOTIDE SEQUENCE</scope>
    <source>
        <strain evidence="2">MA453B</strain>
    </source>
</reference>
<proteinExistence type="predicted"/>
<gene>
    <name evidence="2" type="ORF">DERYTH_LOCUS25205</name>
</gene>
<dbReference type="PANTHER" id="PTHR45978:SF7">
    <property type="entry name" value="SPX DOMAIN-CONTAINING PROTEIN 4"/>
    <property type="match status" value="1"/>
</dbReference>
<name>A0A9N9K5J2_9GLOM</name>
<dbReference type="GO" id="GO:0016036">
    <property type="term" value="P:cellular response to phosphate starvation"/>
    <property type="evidence" value="ECO:0007669"/>
    <property type="project" value="InterPro"/>
</dbReference>
<dbReference type="AlphaFoldDB" id="A0A9N9K5J2"/>
<dbReference type="OrthoDB" id="6493944at2759"/>
<organism evidence="2 3">
    <name type="scientific">Dentiscutata erythropus</name>
    <dbReference type="NCBI Taxonomy" id="1348616"/>
    <lineage>
        <taxon>Eukaryota</taxon>
        <taxon>Fungi</taxon>
        <taxon>Fungi incertae sedis</taxon>
        <taxon>Mucoromycota</taxon>
        <taxon>Glomeromycotina</taxon>
        <taxon>Glomeromycetes</taxon>
        <taxon>Diversisporales</taxon>
        <taxon>Gigasporaceae</taxon>
        <taxon>Dentiscutata</taxon>
    </lineage>
</organism>
<feature type="domain" description="SPX" evidence="1">
    <location>
        <begin position="1"/>
        <end position="133"/>
    </location>
</feature>
<evidence type="ECO:0000259" key="1">
    <source>
        <dbReference type="PROSITE" id="PS51382"/>
    </source>
</evidence>
<sequence length="157" mass="18183">LLPQDWKNICIDYGNLKTYIKSNITPNTLKLELSQMVWKPSNEDQSNFIQLVSTRLDSEIQRVSDFFINQTNSLINIYEKNEGVYSNEYDLADLLQSIIKLEKFVFLNYTGLVKILKKHDKCSGLNFSQAYLYRIASLPFVNSGKLSSLKKTLMEKL</sequence>
<evidence type="ECO:0000313" key="2">
    <source>
        <dbReference type="EMBL" id="CAG8809981.1"/>
    </source>
</evidence>
<dbReference type="PANTHER" id="PTHR45978">
    <property type="entry name" value="SPX DOMAIN-CONTAINING PROTEIN 3"/>
    <property type="match status" value="1"/>
</dbReference>
<accession>A0A9N9K5J2</accession>
<protein>
    <submittedName>
        <fullName evidence="2">16742_t:CDS:1</fullName>
    </submittedName>
</protein>
<dbReference type="PROSITE" id="PS51382">
    <property type="entry name" value="SPX"/>
    <property type="match status" value="1"/>
</dbReference>
<feature type="non-terminal residue" evidence="2">
    <location>
        <position position="157"/>
    </location>
</feature>